<dbReference type="Gene3D" id="3.40.50.12780">
    <property type="entry name" value="N-terminal domain of ligase-like"/>
    <property type="match status" value="1"/>
</dbReference>
<comment type="caution">
    <text evidence="3">The sequence shown here is derived from an EMBL/GenBank/DDBJ whole genome shotgun (WGS) entry which is preliminary data.</text>
</comment>
<evidence type="ECO:0000259" key="2">
    <source>
        <dbReference type="Pfam" id="PF13193"/>
    </source>
</evidence>
<dbReference type="SUPFAM" id="SSF56801">
    <property type="entry name" value="Acetyl-CoA synthetase-like"/>
    <property type="match status" value="1"/>
</dbReference>
<dbReference type="InterPro" id="IPR045851">
    <property type="entry name" value="AMP-bd_C_sf"/>
</dbReference>
<keyword evidence="3" id="KW-0436">Ligase</keyword>
<organism evidence="3 4">
    <name type="scientific">Belnapia mucosa</name>
    <dbReference type="NCBI Taxonomy" id="2804532"/>
    <lineage>
        <taxon>Bacteria</taxon>
        <taxon>Pseudomonadati</taxon>
        <taxon>Pseudomonadota</taxon>
        <taxon>Alphaproteobacteria</taxon>
        <taxon>Acetobacterales</taxon>
        <taxon>Roseomonadaceae</taxon>
        <taxon>Belnapia</taxon>
    </lineage>
</organism>
<dbReference type="InterPro" id="IPR025110">
    <property type="entry name" value="AMP-bd_C"/>
</dbReference>
<sequence>MSTPPFRLASAISRAASIRGDGVALVDGARRYTWRQHADRVARLAAGFRALGLEPGDRISILAESGHAYIEAYHAALWVGGVLAPVNSRFAPPEMAEMLADATPRLLIADAAHAGLAAELAAGMEQPAELLDIAEDSPRSLEALIAAHAPMPDAGHGGEDPACIFYTGGTTGRAKGVVLTHAGLATNALNVSSALGFSAEMVHLHCGPLFHLGAGARVYATTLFAGTHIVLPRFDAAEVLRTIARERVTTAVVVPAMVTAMLEVPDFAAHDVSSLRMLSYGAAPMPQALIEALLARLPGVGLAQSYGQTELSPVATMLLPRDHIAGSPLLRSAGQTVPNVELRIADAQDSPLPAGEVGEVQVRGPTVMQGYWNRPEETAQALRGGWMHTGDAGYLDARGYLFLVDRIKDMIVSGGENVYCAEVENALHDHPAVLECTVFGIPHERWGEAVHAIVVTRPGAEATEAALIAHCRTRIAGYKCPKTIEVRAEPLPRSGTGKVQKGALRAPWWQSASRRVN</sequence>
<dbReference type="RefSeq" id="WP_202827144.1">
    <property type="nucleotide sequence ID" value="NZ_JAEUXJ010000008.1"/>
</dbReference>
<keyword evidence="4" id="KW-1185">Reference proteome</keyword>
<dbReference type="CDD" id="cd17631">
    <property type="entry name" value="FACL_FadD13-like"/>
    <property type="match status" value="1"/>
</dbReference>
<feature type="domain" description="AMP-dependent synthetase/ligase" evidence="1">
    <location>
        <begin position="14"/>
        <end position="372"/>
    </location>
</feature>
<accession>A0ABS1VAN8</accession>
<reference evidence="3 4" key="1">
    <citation type="submission" date="2021-01" db="EMBL/GenBank/DDBJ databases">
        <title>Belnapia mucosa sp. nov. and Belnapia arida sp. nov., isolated from the Tabernas Desert (Almeria, Spain).</title>
        <authorList>
            <person name="Molina-Menor E."/>
            <person name="Vidal-Verdu A."/>
            <person name="Calonge A."/>
            <person name="Satari L."/>
            <person name="Pereto Magraner J."/>
            <person name="Porcar Miralles M."/>
        </authorList>
    </citation>
    <scope>NUCLEOTIDE SEQUENCE [LARGE SCALE GENOMIC DNA]</scope>
    <source>
        <strain evidence="3 4">T6</strain>
    </source>
</reference>
<protein>
    <submittedName>
        <fullName evidence="3">Long-chain fatty acid--CoA ligase</fullName>
    </submittedName>
</protein>
<dbReference type="GO" id="GO:0016874">
    <property type="term" value="F:ligase activity"/>
    <property type="evidence" value="ECO:0007669"/>
    <property type="project" value="UniProtKB-KW"/>
</dbReference>
<dbReference type="Gene3D" id="3.30.300.30">
    <property type="match status" value="1"/>
</dbReference>
<feature type="domain" description="AMP-binding enzyme C-terminal" evidence="2">
    <location>
        <begin position="422"/>
        <end position="498"/>
    </location>
</feature>
<proteinExistence type="predicted"/>
<dbReference type="EMBL" id="JAEUXJ010000008">
    <property type="protein sequence ID" value="MBL6457403.1"/>
    <property type="molecule type" value="Genomic_DNA"/>
</dbReference>
<gene>
    <name evidence="3" type="ORF">JMJ55_18880</name>
</gene>
<name>A0ABS1VAN8_9PROT</name>
<dbReference type="InterPro" id="IPR042099">
    <property type="entry name" value="ANL_N_sf"/>
</dbReference>
<dbReference type="InterPro" id="IPR020845">
    <property type="entry name" value="AMP-binding_CS"/>
</dbReference>
<dbReference type="NCBIfam" id="NF004837">
    <property type="entry name" value="PRK06187.1"/>
    <property type="match status" value="1"/>
</dbReference>
<dbReference type="Pfam" id="PF13193">
    <property type="entry name" value="AMP-binding_C"/>
    <property type="match status" value="1"/>
</dbReference>
<dbReference type="InterPro" id="IPR000873">
    <property type="entry name" value="AMP-dep_synth/lig_dom"/>
</dbReference>
<evidence type="ECO:0000259" key="1">
    <source>
        <dbReference type="Pfam" id="PF00501"/>
    </source>
</evidence>
<dbReference type="Pfam" id="PF00501">
    <property type="entry name" value="AMP-binding"/>
    <property type="match status" value="1"/>
</dbReference>
<evidence type="ECO:0000313" key="3">
    <source>
        <dbReference type="EMBL" id="MBL6457403.1"/>
    </source>
</evidence>
<evidence type="ECO:0000313" key="4">
    <source>
        <dbReference type="Proteomes" id="UP000606490"/>
    </source>
</evidence>
<dbReference type="PROSITE" id="PS00455">
    <property type="entry name" value="AMP_BINDING"/>
    <property type="match status" value="1"/>
</dbReference>
<dbReference type="Proteomes" id="UP000606490">
    <property type="component" value="Unassembled WGS sequence"/>
</dbReference>
<dbReference type="PANTHER" id="PTHR43201:SF32">
    <property type="entry name" value="2-SUCCINYLBENZOATE--COA LIGASE, CHLOROPLASTIC_PEROXISOMAL"/>
    <property type="match status" value="1"/>
</dbReference>
<dbReference type="PANTHER" id="PTHR43201">
    <property type="entry name" value="ACYL-COA SYNTHETASE"/>
    <property type="match status" value="1"/>
</dbReference>